<gene>
    <name evidence="2" type="ORF">H9856_05105</name>
</gene>
<proteinExistence type="predicted"/>
<name>A0A9D1VIE2_9LACO</name>
<feature type="transmembrane region" description="Helical" evidence="1">
    <location>
        <begin position="12"/>
        <end position="29"/>
    </location>
</feature>
<evidence type="ECO:0000256" key="1">
    <source>
        <dbReference type="SAM" id="Phobius"/>
    </source>
</evidence>
<sequence>MKKGGFTLIESVIVLGLVALSFTICWPHFSYNWEQFRQEQFFRRLKTEWQLAQTNARTNHSKTRISFSDNCIYFDSQRYHHHLKMPPKLKLRDHMNVTMHADGYVHPCTWEFCSELDRHVYYMRIQMAWGGYRIEKGGVYTS</sequence>
<organism evidence="2 3">
    <name type="scientific">Candidatus Limosilactobacillus merdigallinarum</name>
    <dbReference type="NCBI Taxonomy" id="2838652"/>
    <lineage>
        <taxon>Bacteria</taxon>
        <taxon>Bacillati</taxon>
        <taxon>Bacillota</taxon>
        <taxon>Bacilli</taxon>
        <taxon>Lactobacillales</taxon>
        <taxon>Lactobacillaceae</taxon>
        <taxon>Limosilactobacillus</taxon>
    </lineage>
</organism>
<dbReference type="EMBL" id="DXFH01000022">
    <property type="protein sequence ID" value="HIX35753.1"/>
    <property type="molecule type" value="Genomic_DNA"/>
</dbReference>
<evidence type="ECO:0000313" key="2">
    <source>
        <dbReference type="EMBL" id="HIX35753.1"/>
    </source>
</evidence>
<comment type="caution">
    <text evidence="2">The sequence shown here is derived from an EMBL/GenBank/DDBJ whole genome shotgun (WGS) entry which is preliminary data.</text>
</comment>
<evidence type="ECO:0000313" key="3">
    <source>
        <dbReference type="Proteomes" id="UP000824231"/>
    </source>
</evidence>
<dbReference type="AlphaFoldDB" id="A0A9D1VIE2"/>
<reference evidence="2" key="2">
    <citation type="submission" date="2021-04" db="EMBL/GenBank/DDBJ databases">
        <authorList>
            <person name="Gilroy R."/>
        </authorList>
    </citation>
    <scope>NUCLEOTIDE SEQUENCE</scope>
    <source>
        <strain evidence="2">ChiSxjej3B15-572</strain>
    </source>
</reference>
<protein>
    <submittedName>
        <fullName evidence="2">Type II secretion system GspH family protein</fullName>
    </submittedName>
</protein>
<dbReference type="Proteomes" id="UP000824231">
    <property type="component" value="Unassembled WGS sequence"/>
</dbReference>
<accession>A0A9D1VIE2</accession>
<reference evidence="2" key="1">
    <citation type="journal article" date="2021" name="PeerJ">
        <title>Extensive microbial diversity within the chicken gut microbiome revealed by metagenomics and culture.</title>
        <authorList>
            <person name="Gilroy R."/>
            <person name="Ravi A."/>
            <person name="Getino M."/>
            <person name="Pursley I."/>
            <person name="Horton D.L."/>
            <person name="Alikhan N.F."/>
            <person name="Baker D."/>
            <person name="Gharbi K."/>
            <person name="Hall N."/>
            <person name="Watson M."/>
            <person name="Adriaenssens E.M."/>
            <person name="Foster-Nyarko E."/>
            <person name="Jarju S."/>
            <person name="Secka A."/>
            <person name="Antonio M."/>
            <person name="Oren A."/>
            <person name="Chaudhuri R.R."/>
            <person name="La Ragione R."/>
            <person name="Hildebrand F."/>
            <person name="Pallen M.J."/>
        </authorList>
    </citation>
    <scope>NUCLEOTIDE SEQUENCE</scope>
    <source>
        <strain evidence="2">ChiSxjej3B15-572</strain>
    </source>
</reference>
<dbReference type="SUPFAM" id="SSF54523">
    <property type="entry name" value="Pili subunits"/>
    <property type="match status" value="1"/>
</dbReference>
<keyword evidence="1" id="KW-1133">Transmembrane helix</keyword>
<keyword evidence="1" id="KW-0812">Transmembrane</keyword>
<dbReference type="InterPro" id="IPR045584">
    <property type="entry name" value="Pilin-like"/>
</dbReference>
<keyword evidence="1" id="KW-0472">Membrane</keyword>